<sequence>MSTLPSSSRRLDPAEAAPDRLSKDTALGAILDDDRGRAVLEAHLPALVGDPLLEAARGTSPAMIAGYAGEALPAAVLAMIDREL</sequence>
<dbReference type="EMBL" id="BAAAVI010000008">
    <property type="protein sequence ID" value="GAA2857783.1"/>
    <property type="molecule type" value="Genomic_DNA"/>
</dbReference>
<dbReference type="Proteomes" id="UP001500831">
    <property type="component" value="Unassembled WGS sequence"/>
</dbReference>
<proteinExistence type="predicted"/>
<name>A0ABP6IBP1_9ACTN</name>
<reference evidence="3" key="1">
    <citation type="journal article" date="2019" name="Int. J. Syst. Evol. Microbiol.">
        <title>The Global Catalogue of Microorganisms (GCM) 10K type strain sequencing project: providing services to taxonomists for standard genome sequencing and annotation.</title>
        <authorList>
            <consortium name="The Broad Institute Genomics Platform"/>
            <consortium name="The Broad Institute Genome Sequencing Center for Infectious Disease"/>
            <person name="Wu L."/>
            <person name="Ma J."/>
        </authorList>
    </citation>
    <scope>NUCLEOTIDE SEQUENCE [LARGE SCALE GENOMIC DNA]</scope>
    <source>
        <strain evidence="3">JCM 6242</strain>
    </source>
</reference>
<protein>
    <submittedName>
        <fullName evidence="2">Uncharacterized protein</fullName>
    </submittedName>
</protein>
<gene>
    <name evidence="2" type="ORF">GCM10010517_16190</name>
</gene>
<organism evidence="2 3">
    <name type="scientific">Streptosporangium fragile</name>
    <dbReference type="NCBI Taxonomy" id="46186"/>
    <lineage>
        <taxon>Bacteria</taxon>
        <taxon>Bacillati</taxon>
        <taxon>Actinomycetota</taxon>
        <taxon>Actinomycetes</taxon>
        <taxon>Streptosporangiales</taxon>
        <taxon>Streptosporangiaceae</taxon>
        <taxon>Streptosporangium</taxon>
    </lineage>
</organism>
<accession>A0ABP6IBP1</accession>
<keyword evidence="3" id="KW-1185">Reference proteome</keyword>
<evidence type="ECO:0000313" key="3">
    <source>
        <dbReference type="Proteomes" id="UP001500831"/>
    </source>
</evidence>
<evidence type="ECO:0000313" key="2">
    <source>
        <dbReference type="EMBL" id="GAA2857783.1"/>
    </source>
</evidence>
<feature type="region of interest" description="Disordered" evidence="1">
    <location>
        <begin position="1"/>
        <end position="20"/>
    </location>
</feature>
<evidence type="ECO:0000256" key="1">
    <source>
        <dbReference type="SAM" id="MobiDB-lite"/>
    </source>
</evidence>
<comment type="caution">
    <text evidence="2">The sequence shown here is derived from an EMBL/GenBank/DDBJ whole genome shotgun (WGS) entry which is preliminary data.</text>
</comment>
<dbReference type="RefSeq" id="WP_344969346.1">
    <property type="nucleotide sequence ID" value="NZ_BAAAVI010000008.1"/>
</dbReference>
<feature type="compositionally biased region" description="Basic and acidic residues" evidence="1">
    <location>
        <begin position="9"/>
        <end position="20"/>
    </location>
</feature>